<dbReference type="GO" id="GO:0005509">
    <property type="term" value="F:calcium ion binding"/>
    <property type="evidence" value="ECO:0007669"/>
    <property type="project" value="InterPro"/>
</dbReference>
<evidence type="ECO:0000256" key="4">
    <source>
        <dbReference type="ARBA" id="ARBA00022801"/>
    </source>
</evidence>
<organism evidence="9 10">
    <name type="scientific">Tychonema bourrellyi FEM_GT703</name>
    <dbReference type="NCBI Taxonomy" id="2040638"/>
    <lineage>
        <taxon>Bacteria</taxon>
        <taxon>Bacillati</taxon>
        <taxon>Cyanobacteriota</taxon>
        <taxon>Cyanophyceae</taxon>
        <taxon>Oscillatoriophycideae</taxon>
        <taxon>Oscillatoriales</taxon>
        <taxon>Microcoleaceae</taxon>
        <taxon>Tychonema</taxon>
    </lineage>
</organism>
<evidence type="ECO:0000256" key="2">
    <source>
        <dbReference type="ARBA" id="ARBA00008664"/>
    </source>
</evidence>
<dbReference type="PROSITE" id="PS50222">
    <property type="entry name" value="EF_HAND_2"/>
    <property type="match status" value="1"/>
</dbReference>
<dbReference type="GO" id="GO:0003677">
    <property type="term" value="F:DNA binding"/>
    <property type="evidence" value="ECO:0007669"/>
    <property type="project" value="InterPro"/>
</dbReference>
<protein>
    <recommendedName>
        <fullName evidence="3">phospholipase D</fullName>
        <ecNumber evidence="3">3.1.4.4</ecNumber>
    </recommendedName>
</protein>
<proteinExistence type="inferred from homology"/>
<keyword evidence="10" id="KW-1185">Reference proteome</keyword>
<dbReference type="InterPro" id="IPR018247">
    <property type="entry name" value="EF_Hand_1_Ca_BS"/>
</dbReference>
<dbReference type="InterPro" id="IPR010994">
    <property type="entry name" value="RuvA_2-like"/>
</dbReference>
<dbReference type="GO" id="GO:0006793">
    <property type="term" value="P:phosphorus metabolic process"/>
    <property type="evidence" value="ECO:0007669"/>
    <property type="project" value="UniProtKB-ARBA"/>
</dbReference>
<dbReference type="SUPFAM" id="SSF47781">
    <property type="entry name" value="RuvA domain 2-like"/>
    <property type="match status" value="1"/>
</dbReference>
<dbReference type="InterPro" id="IPR003583">
    <property type="entry name" value="Hlx-hairpin-Hlx_DNA-bd_motif"/>
</dbReference>
<dbReference type="Proteomes" id="UP000226442">
    <property type="component" value="Unassembled WGS sequence"/>
</dbReference>
<dbReference type="AlphaFoldDB" id="A0A2G4EYI2"/>
<dbReference type="GO" id="GO:0016042">
    <property type="term" value="P:lipid catabolic process"/>
    <property type="evidence" value="ECO:0007669"/>
    <property type="project" value="UniProtKB-KW"/>
</dbReference>
<keyword evidence="6" id="KW-0443">Lipid metabolism</keyword>
<evidence type="ECO:0000256" key="6">
    <source>
        <dbReference type="ARBA" id="ARBA00023098"/>
    </source>
</evidence>
<dbReference type="Gene3D" id="3.30.870.10">
    <property type="entry name" value="Endonuclease Chain A"/>
    <property type="match status" value="2"/>
</dbReference>
<evidence type="ECO:0000256" key="1">
    <source>
        <dbReference type="ARBA" id="ARBA00000798"/>
    </source>
</evidence>
<comment type="caution">
    <text evidence="9">The sequence shown here is derived from an EMBL/GenBank/DDBJ whole genome shotgun (WGS) entry which is preliminary data.</text>
</comment>
<dbReference type="InterPro" id="IPR001736">
    <property type="entry name" value="PLipase_D/transphosphatidylase"/>
</dbReference>
<evidence type="ECO:0000256" key="5">
    <source>
        <dbReference type="ARBA" id="ARBA00022963"/>
    </source>
</evidence>
<dbReference type="PROSITE" id="PS50035">
    <property type="entry name" value="PLD"/>
    <property type="match status" value="2"/>
</dbReference>
<dbReference type="GO" id="GO:0016891">
    <property type="term" value="F:RNA endonuclease activity producing 5'-phosphomonoesters, hydrolytic mechanism"/>
    <property type="evidence" value="ECO:0007669"/>
    <property type="project" value="TreeGrafter"/>
</dbReference>
<feature type="domain" description="PLD phosphodiesterase" evidence="7">
    <location>
        <begin position="191"/>
        <end position="218"/>
    </location>
</feature>
<sequence>MTPLYYILRRLCWLLLLTIGLAFCGQQEEEQPQLPPSLIPLPQDPLLQVYFNQSLTSSYTEPYRQQTRAGDDLEKLVMEAIATAGSTVDVAVQEFRLPGVARVLSDRQRSGIKVRLIVEHMYSRPWSDYKAPELAKLTDRDRDRYHEFVQLADTNKDGKLSAEEIQKNDALLMIKNAGIPVIDDTADGSKSSDLMHHKFVVIDGKTVIATSANFTTSDVHGDFKTPASRGNANNLLKIENAQLAQLFTQEFNIMWGDGPGGKPDSKFGVKKPFRPMQKVRVGDTTVTVQFSPTSKTLPWEKSVNSLINQNLGSAKKSVDLALFVFSSQRLANTLEIEAQRGVAVRALIDSNFIYRPYSEALDMMGATLIEHCQLEADNRPWKQPLTTVGVPALPMGDRLHHKFGVVDANTVITGSHNWSEAANHGNDETLLAIASPVVAAHFEREFDRLYKGAILGIPPRIKQKIDASKKECESVPPASKSPILMGKIVATKPQIAEAKKLVNLNTASQAELETLPGVGPKLAERIMAARKQQPFTSLDDVARVQGIGDKILEKWRDRVTF</sequence>
<evidence type="ECO:0000259" key="7">
    <source>
        <dbReference type="PROSITE" id="PS50035"/>
    </source>
</evidence>
<dbReference type="PANTHER" id="PTHR43856:SF1">
    <property type="entry name" value="MITOCHONDRIAL CARDIOLIPIN HYDROLASE"/>
    <property type="match status" value="1"/>
</dbReference>
<dbReference type="OrthoDB" id="155099at2"/>
<dbReference type="InterPro" id="IPR025202">
    <property type="entry name" value="PLD-like_dom"/>
</dbReference>
<evidence type="ECO:0000259" key="8">
    <source>
        <dbReference type="PROSITE" id="PS50222"/>
    </source>
</evidence>
<keyword evidence="5" id="KW-0442">Lipid degradation</keyword>
<accession>A0A2G4EYI2</accession>
<evidence type="ECO:0000313" key="10">
    <source>
        <dbReference type="Proteomes" id="UP000226442"/>
    </source>
</evidence>
<dbReference type="PANTHER" id="PTHR43856">
    <property type="entry name" value="CARDIOLIPIN HYDROLASE"/>
    <property type="match status" value="1"/>
</dbReference>
<dbReference type="EMBL" id="NXIB02000093">
    <property type="protein sequence ID" value="PHX54538.1"/>
    <property type="molecule type" value="Genomic_DNA"/>
</dbReference>
<dbReference type="PROSITE" id="PS00018">
    <property type="entry name" value="EF_HAND_1"/>
    <property type="match status" value="1"/>
</dbReference>
<reference evidence="9" key="1">
    <citation type="submission" date="2017-10" db="EMBL/GenBank/DDBJ databases">
        <title>Draft genome sequence of the planktic cyanobacteria Tychonema bourrellyi isolated from alpine lentic freshwater.</title>
        <authorList>
            <person name="Tett A."/>
            <person name="Armanini F."/>
            <person name="Asnicar F."/>
            <person name="Boscaini A."/>
            <person name="Pasolli E."/>
            <person name="Zolfo M."/>
            <person name="Donati C."/>
            <person name="Salmaso N."/>
            <person name="Segata N."/>
        </authorList>
    </citation>
    <scope>NUCLEOTIDE SEQUENCE</scope>
    <source>
        <strain evidence="9">FEM_GT703</strain>
    </source>
</reference>
<feature type="domain" description="PLD phosphodiesterase" evidence="7">
    <location>
        <begin position="395"/>
        <end position="422"/>
    </location>
</feature>
<dbReference type="SUPFAM" id="SSF56024">
    <property type="entry name" value="Phospholipase D/nuclease"/>
    <property type="match status" value="2"/>
</dbReference>
<dbReference type="EC" id="3.1.4.4" evidence="3"/>
<dbReference type="InterPro" id="IPR002048">
    <property type="entry name" value="EF_hand_dom"/>
</dbReference>
<dbReference type="CDD" id="cd09116">
    <property type="entry name" value="PLDc_Nuc_like"/>
    <property type="match status" value="1"/>
</dbReference>
<dbReference type="InterPro" id="IPR051406">
    <property type="entry name" value="PLD_domain"/>
</dbReference>
<feature type="domain" description="EF-hand" evidence="8">
    <location>
        <begin position="140"/>
        <end position="175"/>
    </location>
</feature>
<dbReference type="GO" id="GO:0004630">
    <property type="term" value="F:phospholipase D activity"/>
    <property type="evidence" value="ECO:0007669"/>
    <property type="project" value="UniProtKB-EC"/>
</dbReference>
<dbReference type="CDD" id="cd09173">
    <property type="entry name" value="PLDc_Nuc_like_unchar1_2"/>
    <property type="match status" value="1"/>
</dbReference>
<dbReference type="Pfam" id="PF13091">
    <property type="entry name" value="PLDc_2"/>
    <property type="match status" value="2"/>
</dbReference>
<dbReference type="SMART" id="SM00155">
    <property type="entry name" value="PLDc"/>
    <property type="match status" value="2"/>
</dbReference>
<dbReference type="Pfam" id="PF12836">
    <property type="entry name" value="HHH_3"/>
    <property type="match status" value="1"/>
</dbReference>
<dbReference type="SMART" id="SM00278">
    <property type="entry name" value="HhH1"/>
    <property type="match status" value="2"/>
</dbReference>
<dbReference type="Gene3D" id="1.10.150.320">
    <property type="entry name" value="Photosystem II 12 kDa extrinsic protein"/>
    <property type="match status" value="1"/>
</dbReference>
<dbReference type="GO" id="GO:0006281">
    <property type="term" value="P:DNA repair"/>
    <property type="evidence" value="ECO:0007669"/>
    <property type="project" value="InterPro"/>
</dbReference>
<comment type="similarity">
    <text evidence="2">Belongs to the phospholipase D family.</text>
</comment>
<dbReference type="RefSeq" id="WP_096830272.1">
    <property type="nucleotide sequence ID" value="NZ_NXIB02000093.1"/>
</dbReference>
<evidence type="ECO:0000256" key="3">
    <source>
        <dbReference type="ARBA" id="ARBA00012027"/>
    </source>
</evidence>
<keyword evidence="4" id="KW-0378">Hydrolase</keyword>
<evidence type="ECO:0000313" key="9">
    <source>
        <dbReference type="EMBL" id="PHX54538.1"/>
    </source>
</evidence>
<name>A0A2G4EYI2_9CYAN</name>
<gene>
    <name evidence="9" type="ORF">CP500_015570</name>
</gene>
<comment type="catalytic activity">
    <reaction evidence="1">
        <text>a 1,2-diacyl-sn-glycero-3-phosphocholine + H2O = a 1,2-diacyl-sn-glycero-3-phosphate + choline + H(+)</text>
        <dbReference type="Rhea" id="RHEA:14445"/>
        <dbReference type="ChEBI" id="CHEBI:15354"/>
        <dbReference type="ChEBI" id="CHEBI:15377"/>
        <dbReference type="ChEBI" id="CHEBI:15378"/>
        <dbReference type="ChEBI" id="CHEBI:57643"/>
        <dbReference type="ChEBI" id="CHEBI:58608"/>
        <dbReference type="EC" id="3.1.4.4"/>
    </reaction>
</comment>